<proteinExistence type="predicted"/>
<reference evidence="2 3" key="1">
    <citation type="submission" date="2019-03" db="EMBL/GenBank/DDBJ databases">
        <title>Genomic Encyclopedia of Type Strains, Phase IV (KMG-IV): sequencing the most valuable type-strain genomes for metagenomic binning, comparative biology and taxonomic classification.</title>
        <authorList>
            <person name="Goeker M."/>
        </authorList>
    </citation>
    <scope>NUCLEOTIDE SEQUENCE [LARGE SCALE GENOMIC DNA]</scope>
    <source>
        <strain evidence="2 3">DSM 45361</strain>
    </source>
</reference>
<gene>
    <name evidence="2" type="ORF">EV186_102494</name>
</gene>
<feature type="region of interest" description="Disordered" evidence="1">
    <location>
        <begin position="86"/>
        <end position="197"/>
    </location>
</feature>
<dbReference type="EMBL" id="SNXZ01000002">
    <property type="protein sequence ID" value="TDQ00633.1"/>
    <property type="molecule type" value="Genomic_DNA"/>
</dbReference>
<organism evidence="2 3">
    <name type="scientific">Labedaea rhizosphaerae</name>
    <dbReference type="NCBI Taxonomy" id="598644"/>
    <lineage>
        <taxon>Bacteria</taxon>
        <taxon>Bacillati</taxon>
        <taxon>Actinomycetota</taxon>
        <taxon>Actinomycetes</taxon>
        <taxon>Pseudonocardiales</taxon>
        <taxon>Pseudonocardiaceae</taxon>
        <taxon>Labedaea</taxon>
    </lineage>
</organism>
<dbReference type="Gene3D" id="1.10.10.10">
    <property type="entry name" value="Winged helix-like DNA-binding domain superfamily/Winged helix DNA-binding domain"/>
    <property type="match status" value="1"/>
</dbReference>
<dbReference type="SUPFAM" id="SSF46785">
    <property type="entry name" value="Winged helix' DNA-binding domain"/>
    <property type="match status" value="1"/>
</dbReference>
<dbReference type="Proteomes" id="UP000295444">
    <property type="component" value="Unassembled WGS sequence"/>
</dbReference>
<evidence type="ECO:0000256" key="1">
    <source>
        <dbReference type="SAM" id="MobiDB-lite"/>
    </source>
</evidence>
<dbReference type="AlphaFoldDB" id="A0A4R6SG44"/>
<dbReference type="Pfam" id="PF13730">
    <property type="entry name" value="HTH_36"/>
    <property type="match status" value="1"/>
</dbReference>
<comment type="caution">
    <text evidence="2">The sequence shown here is derived from an EMBL/GenBank/DDBJ whole genome shotgun (WGS) entry which is preliminary data.</text>
</comment>
<accession>A0A4R6SG44</accession>
<keyword evidence="3" id="KW-1185">Reference proteome</keyword>
<feature type="compositionally biased region" description="Basic and acidic residues" evidence="1">
    <location>
        <begin position="110"/>
        <end position="121"/>
    </location>
</feature>
<dbReference type="InterPro" id="IPR036390">
    <property type="entry name" value="WH_DNA-bd_sf"/>
</dbReference>
<sequence length="320" mass="34516">MSWVWDNSPVKGGELLLLLAIADHADDLGGNAWPSIDRLTTRTRVDRRTVQRILRSLERKGLIVIERGRGPGGTNRYTVTFTSVPTDAELPLPSGIRERHREPTAASVDTRVDSPVDDPAKSVDNGAAKCRPGEMPPAGRMPPRGRHEGATGAAPLPPEPSLTVHEQSARAPASGIRGRSGSPATDTTGSSQDDSDAWQAGVRTEPVLADLGLAFDLVPETRHQLDELIARALRAGCPPDDIRQALVTPASDTADLVVVLRSRLRSLLNQTAGDAERPRGKRGATPPRPPWCGTCDERTRHRENASGAPYRCPRCHPLSR</sequence>
<evidence type="ECO:0000313" key="3">
    <source>
        <dbReference type="Proteomes" id="UP000295444"/>
    </source>
</evidence>
<dbReference type="InterPro" id="IPR036388">
    <property type="entry name" value="WH-like_DNA-bd_sf"/>
</dbReference>
<evidence type="ECO:0000313" key="2">
    <source>
        <dbReference type="EMBL" id="TDQ00633.1"/>
    </source>
</evidence>
<feature type="region of interest" description="Disordered" evidence="1">
    <location>
        <begin position="270"/>
        <end position="292"/>
    </location>
</feature>
<name>A0A4R6SG44_LABRH</name>
<protein>
    <submittedName>
        <fullName evidence="2">Helix-turn-helix protein</fullName>
    </submittedName>
</protein>